<keyword evidence="2" id="KW-0812">Transmembrane</keyword>
<feature type="region of interest" description="Disordered" evidence="1">
    <location>
        <begin position="787"/>
        <end position="820"/>
    </location>
</feature>
<feature type="compositionally biased region" description="Polar residues" evidence="1">
    <location>
        <begin position="437"/>
        <end position="451"/>
    </location>
</feature>
<keyword evidence="5" id="KW-1185">Reference proteome</keyword>
<feature type="compositionally biased region" description="Basic and acidic residues" evidence="1">
    <location>
        <begin position="792"/>
        <end position="806"/>
    </location>
</feature>
<dbReference type="OrthoDB" id="5819478at2759"/>
<dbReference type="InterPro" id="IPR001173">
    <property type="entry name" value="Glyco_trans_2-like"/>
</dbReference>
<feature type="transmembrane region" description="Helical" evidence="2">
    <location>
        <begin position="30"/>
        <end position="48"/>
    </location>
</feature>
<evidence type="ECO:0000313" key="4">
    <source>
        <dbReference type="EMBL" id="PWN31073.1"/>
    </source>
</evidence>
<feature type="transmembrane region" description="Helical" evidence="2">
    <location>
        <begin position="679"/>
        <end position="699"/>
    </location>
</feature>
<dbReference type="EMBL" id="KZ819662">
    <property type="protein sequence ID" value="PWN31073.1"/>
    <property type="molecule type" value="Genomic_DNA"/>
</dbReference>
<proteinExistence type="predicted"/>
<feature type="domain" description="Glycosyltransferase 2-like" evidence="3">
    <location>
        <begin position="217"/>
        <end position="388"/>
    </location>
</feature>
<protein>
    <recommendedName>
        <fullName evidence="3">Glycosyltransferase 2-like domain-containing protein</fullName>
    </recommendedName>
</protein>
<dbReference type="PANTHER" id="PTHR36851">
    <property type="entry name" value="UNNAMED PRODUCT"/>
    <property type="match status" value="1"/>
</dbReference>
<organism evidence="4 5">
    <name type="scientific">Jaminaea rosea</name>
    <dbReference type="NCBI Taxonomy" id="1569628"/>
    <lineage>
        <taxon>Eukaryota</taxon>
        <taxon>Fungi</taxon>
        <taxon>Dikarya</taxon>
        <taxon>Basidiomycota</taxon>
        <taxon>Ustilaginomycotina</taxon>
        <taxon>Exobasidiomycetes</taxon>
        <taxon>Microstromatales</taxon>
        <taxon>Microstromatales incertae sedis</taxon>
        <taxon>Jaminaea</taxon>
    </lineage>
</organism>
<dbReference type="STRING" id="1569628.A0A316V4C4"/>
<dbReference type="InterPro" id="IPR029044">
    <property type="entry name" value="Nucleotide-diphossugar_trans"/>
</dbReference>
<sequence length="820" mass="90614">MPSRRPFSWTVRQEVASTISAALRWILQRVPFLTHFLVVLLALLGPIVCPRLCAFVLVGTHIVFVLCQTRTAYGIYAAWQGVKKHSLTDWALEWESGVKGAQHEVLNYRDVQHGIILPAYKEDLATLRETLDILASHPMASTNYWVCLGMEEREAGGVTKARAIVDGYRARGAFRDIDFSLHPGNIVGEAAGKSSNVNWAARFLVNRIPERHHSQSIITAMDADTAFAADFFLACAVKFALAPQHERARMMFVPPIVFDRNCAEVPIFTRATDIFWSCAGIGGIYPSSQCKIPTSAYAVSMQLAEYCGYWDAGPEAIGEDLHFYCKALYETRGNVISVTVYSPASQCNVVGAPAKGPIANYVNDMKARWTQACRHLWGSLDWGYTWHRTLTGAFGPSQQSTAAYMALQTVESSPGSTCVGDEGMDVEATLLPPSAFDQRTPSPSGSTSTAYSVEEEKGEKVGQLDPPTVAPKPLHPRVSFAIDDDQEDIEEVDERKQFMASGYVDDSAKPLRRAFRFIVLHTRLYEAHLMVAHVFVMMFVLTLLPAVVHRNGTISLVDPYSRKCTWAMCKHALQVTPFAATADLPSDLAPGYQPQWMMPDLILCAMNTARLLGALGILATIVMCAIHDFYHAEAAKARWARSDAVIASWRTAGSLGQVPTRYLGIRAHQLAERRWPRALLDYTAIPAGLLYGILPLLYAQLHHLTTNKMTYVVSAKGKNVVFPVSDEVLRRSVDARRSLDINSRNRRASSSAATVSPHTAAVVAAAAMARMSHDESPPSWLERTASMRKTKRCETKQGVDGDKVDPDSLPMHHLRWESGT</sequence>
<evidence type="ECO:0000256" key="2">
    <source>
        <dbReference type="SAM" id="Phobius"/>
    </source>
</evidence>
<dbReference type="AlphaFoldDB" id="A0A316V4C4"/>
<accession>A0A316V4C4</accession>
<dbReference type="GeneID" id="37030833"/>
<reference evidence="4 5" key="1">
    <citation type="journal article" date="2018" name="Mol. Biol. Evol.">
        <title>Broad Genomic Sampling Reveals a Smut Pathogenic Ancestry of the Fungal Clade Ustilaginomycotina.</title>
        <authorList>
            <person name="Kijpornyongpan T."/>
            <person name="Mondo S.J."/>
            <person name="Barry K."/>
            <person name="Sandor L."/>
            <person name="Lee J."/>
            <person name="Lipzen A."/>
            <person name="Pangilinan J."/>
            <person name="LaButti K."/>
            <person name="Hainaut M."/>
            <person name="Henrissat B."/>
            <person name="Grigoriev I.V."/>
            <person name="Spatafora J.W."/>
            <person name="Aime M.C."/>
        </authorList>
    </citation>
    <scope>NUCLEOTIDE SEQUENCE [LARGE SCALE GENOMIC DNA]</scope>
    <source>
        <strain evidence="4 5">MCA 5214</strain>
    </source>
</reference>
<evidence type="ECO:0000313" key="5">
    <source>
        <dbReference type="Proteomes" id="UP000245884"/>
    </source>
</evidence>
<keyword evidence="2" id="KW-1133">Transmembrane helix</keyword>
<evidence type="ECO:0000256" key="1">
    <source>
        <dbReference type="SAM" id="MobiDB-lite"/>
    </source>
</evidence>
<name>A0A316V4C4_9BASI</name>
<dbReference type="Proteomes" id="UP000245884">
    <property type="component" value="Unassembled WGS sequence"/>
</dbReference>
<keyword evidence="2" id="KW-0472">Membrane</keyword>
<feature type="region of interest" description="Disordered" evidence="1">
    <location>
        <begin position="433"/>
        <end position="477"/>
    </location>
</feature>
<dbReference type="PANTHER" id="PTHR36851:SF1">
    <property type="entry name" value="GLYCO_TRANS_2-LIKE DOMAIN-CONTAINING PROTEIN"/>
    <property type="match status" value="1"/>
</dbReference>
<evidence type="ECO:0000259" key="3">
    <source>
        <dbReference type="Pfam" id="PF13632"/>
    </source>
</evidence>
<gene>
    <name evidence="4" type="ORF">BDZ90DRAFT_277476</name>
</gene>
<feature type="transmembrane region" description="Helical" evidence="2">
    <location>
        <begin position="529"/>
        <end position="548"/>
    </location>
</feature>
<dbReference type="Pfam" id="PF13632">
    <property type="entry name" value="Glyco_trans_2_3"/>
    <property type="match status" value="1"/>
</dbReference>
<dbReference type="RefSeq" id="XP_025365685.1">
    <property type="nucleotide sequence ID" value="XM_025509010.1"/>
</dbReference>
<dbReference type="SUPFAM" id="SSF53448">
    <property type="entry name" value="Nucleotide-diphospho-sugar transferases"/>
    <property type="match status" value="1"/>
</dbReference>
<feature type="transmembrane region" description="Helical" evidence="2">
    <location>
        <begin position="611"/>
        <end position="630"/>
    </location>
</feature>